<dbReference type="PROSITE" id="PS50111">
    <property type="entry name" value="CHEMOTAXIS_TRANSDUC_2"/>
    <property type="match status" value="1"/>
</dbReference>
<feature type="transmembrane region" description="Helical" evidence="12">
    <location>
        <begin position="144"/>
        <end position="164"/>
    </location>
</feature>
<evidence type="ECO:0000256" key="6">
    <source>
        <dbReference type="ARBA" id="ARBA00022692"/>
    </source>
</evidence>
<proteinExistence type="inferred from homology"/>
<dbReference type="OrthoDB" id="5675566at2"/>
<protein>
    <submittedName>
        <fullName evidence="15">Methyl-accepting chemotaxis sensory transducer with Pas/Pac sensor</fullName>
    </submittedName>
</protein>
<comment type="caution">
    <text evidence="15">The sequence shown here is derived from an EMBL/GenBank/DDBJ whole genome shotgun (WGS) entry which is preliminary data.</text>
</comment>
<dbReference type="AlphaFoldDB" id="A0A4R2F924"/>
<dbReference type="Gene3D" id="1.10.287.950">
    <property type="entry name" value="Methyl-accepting chemotaxis protein"/>
    <property type="match status" value="1"/>
</dbReference>
<evidence type="ECO:0000256" key="5">
    <source>
        <dbReference type="ARBA" id="ARBA00022519"/>
    </source>
</evidence>
<organism evidence="15 16">
    <name type="scientific">Shewanella fodinae</name>
    <dbReference type="NCBI Taxonomy" id="552357"/>
    <lineage>
        <taxon>Bacteria</taxon>
        <taxon>Pseudomonadati</taxon>
        <taxon>Pseudomonadota</taxon>
        <taxon>Gammaproteobacteria</taxon>
        <taxon>Alteromonadales</taxon>
        <taxon>Shewanellaceae</taxon>
        <taxon>Shewanella</taxon>
    </lineage>
</organism>
<dbReference type="CDD" id="cd00130">
    <property type="entry name" value="PAS"/>
    <property type="match status" value="1"/>
</dbReference>
<keyword evidence="3" id="KW-0488">Methylation</keyword>
<dbReference type="InterPro" id="IPR013655">
    <property type="entry name" value="PAS_fold_3"/>
</dbReference>
<evidence type="ECO:0000256" key="9">
    <source>
        <dbReference type="ARBA" id="ARBA00023224"/>
    </source>
</evidence>
<dbReference type="FunFam" id="1.10.287.950:FF:000001">
    <property type="entry name" value="Methyl-accepting chemotaxis sensory transducer"/>
    <property type="match status" value="1"/>
</dbReference>
<comment type="similarity">
    <text evidence="10">Belongs to the methyl-accepting chemotaxis (MCP) protein family.</text>
</comment>
<evidence type="ECO:0000313" key="15">
    <source>
        <dbReference type="EMBL" id="TCN83364.1"/>
    </source>
</evidence>
<feature type="transmembrane region" description="Helical" evidence="12">
    <location>
        <begin position="170"/>
        <end position="188"/>
    </location>
</feature>
<reference evidence="15 16" key="1">
    <citation type="submission" date="2019-03" db="EMBL/GenBank/DDBJ databases">
        <title>Freshwater and sediment microbial communities from various areas in North America, analyzing microbe dynamics in response to fracking.</title>
        <authorList>
            <person name="Lamendella R."/>
        </authorList>
    </citation>
    <scope>NUCLEOTIDE SEQUENCE [LARGE SCALE GENOMIC DNA]</scope>
    <source>
        <strain evidence="15 16">74A</strain>
    </source>
</reference>
<sequence length="517" mass="57102">MRKNLPVTDRERTFSENQKLISVTDLNGTITECNHAFVDISGYSKEELIGQPHNLVRHPDMPAEAFRNMWEYLKQGKPWMGIVKNRCKNGDFYWVNAYVTPMTENGKIVGFQSVRTKAKPQDIERCSALYRRLNAGKGLQRQRLFGVENVFITAAITVCTLLYFSGYSNFSESLLTLSFIIYAILVTVSKKQIYTNLMEMLEGGFRDPLAVQSYTDQRNLLGAIKVAILSERAHLNTVLTRMDHAATVMVNETDASVHLTERSEQTLDRQHQETEQVATAMNQMTTTITEVSRHVSETTERVRKSTTLASEAKAVAIKTSDAIEELRVAVDNISGSVASVSEQTDKIASVAQIIQQIAEQTNLLALNAAIEAARAGEQGRGFAVVADEVRSLASRTQESTKEIHAIIKELADRAGVAVTVAQQGQGKAQIGLDRVKDSENLLCGIASELSSISNMAVQMAAAVEEQAHVSEDINHQINNISVMARSCQEDAEGASSRIHNLKKIAGNLVEVVQRFAR</sequence>
<dbReference type="Pfam" id="PF08447">
    <property type="entry name" value="PAS_3"/>
    <property type="match status" value="1"/>
</dbReference>
<dbReference type="SUPFAM" id="SSF55785">
    <property type="entry name" value="PYP-like sensor domain (PAS domain)"/>
    <property type="match status" value="1"/>
</dbReference>
<evidence type="ECO:0000256" key="7">
    <source>
        <dbReference type="ARBA" id="ARBA00022989"/>
    </source>
</evidence>
<keyword evidence="9 11" id="KW-0807">Transducer</keyword>
<evidence type="ECO:0000256" key="10">
    <source>
        <dbReference type="ARBA" id="ARBA00029447"/>
    </source>
</evidence>
<comment type="subcellular location">
    <subcellularLocation>
        <location evidence="1">Cell inner membrane</location>
        <topology evidence="1">Multi-pass membrane protein</topology>
    </subcellularLocation>
</comment>
<keyword evidence="2" id="KW-1003">Cell membrane</keyword>
<evidence type="ECO:0000256" key="12">
    <source>
        <dbReference type="SAM" id="Phobius"/>
    </source>
</evidence>
<evidence type="ECO:0000256" key="2">
    <source>
        <dbReference type="ARBA" id="ARBA00022475"/>
    </source>
</evidence>
<dbReference type="GO" id="GO:0052131">
    <property type="term" value="P:positive aerotaxis"/>
    <property type="evidence" value="ECO:0007669"/>
    <property type="project" value="UniProtKB-ARBA"/>
</dbReference>
<dbReference type="SMART" id="SM00086">
    <property type="entry name" value="PAC"/>
    <property type="match status" value="1"/>
</dbReference>
<feature type="domain" description="PAS" evidence="14">
    <location>
        <begin position="21"/>
        <end position="76"/>
    </location>
</feature>
<dbReference type="PANTHER" id="PTHR32089">
    <property type="entry name" value="METHYL-ACCEPTING CHEMOTAXIS PROTEIN MCPB"/>
    <property type="match status" value="1"/>
</dbReference>
<dbReference type="SMART" id="SM00283">
    <property type="entry name" value="MA"/>
    <property type="match status" value="1"/>
</dbReference>
<accession>A0A4R2F924</accession>
<dbReference type="FunFam" id="3.30.450.20:FF:000046">
    <property type="entry name" value="Aerotaxis sensor receptor"/>
    <property type="match status" value="1"/>
</dbReference>
<dbReference type="SUPFAM" id="SSF58104">
    <property type="entry name" value="Methyl-accepting chemotaxis protein (MCP) signaling domain"/>
    <property type="match status" value="1"/>
</dbReference>
<dbReference type="PANTHER" id="PTHR32089:SF74">
    <property type="entry name" value="METHYL-ACCEPTING CHEMOTAXIS PROTEIN AER"/>
    <property type="match status" value="1"/>
</dbReference>
<evidence type="ECO:0000256" key="3">
    <source>
        <dbReference type="ARBA" id="ARBA00022481"/>
    </source>
</evidence>
<keyword evidence="7 12" id="KW-1133">Transmembrane helix</keyword>
<dbReference type="GO" id="GO:0007165">
    <property type="term" value="P:signal transduction"/>
    <property type="evidence" value="ECO:0007669"/>
    <property type="project" value="UniProtKB-KW"/>
</dbReference>
<name>A0A4R2F924_9GAMM</name>
<dbReference type="CDD" id="cd11386">
    <property type="entry name" value="MCP_signal"/>
    <property type="match status" value="1"/>
</dbReference>
<gene>
    <name evidence="15" type="ORF">EDC91_11570</name>
</gene>
<dbReference type="Proteomes" id="UP000294832">
    <property type="component" value="Unassembled WGS sequence"/>
</dbReference>
<dbReference type="Gene3D" id="3.30.450.20">
    <property type="entry name" value="PAS domain"/>
    <property type="match status" value="1"/>
</dbReference>
<dbReference type="InterPro" id="IPR035965">
    <property type="entry name" value="PAS-like_dom_sf"/>
</dbReference>
<keyword evidence="5" id="KW-0997">Cell inner membrane</keyword>
<evidence type="ECO:0000259" key="13">
    <source>
        <dbReference type="PROSITE" id="PS50111"/>
    </source>
</evidence>
<evidence type="ECO:0000256" key="11">
    <source>
        <dbReference type="PROSITE-ProRule" id="PRU00284"/>
    </source>
</evidence>
<evidence type="ECO:0000256" key="4">
    <source>
        <dbReference type="ARBA" id="ARBA00022500"/>
    </source>
</evidence>
<evidence type="ECO:0000259" key="14">
    <source>
        <dbReference type="PROSITE" id="PS50112"/>
    </source>
</evidence>
<dbReference type="SMART" id="SM00091">
    <property type="entry name" value="PAS"/>
    <property type="match status" value="1"/>
</dbReference>
<dbReference type="NCBIfam" id="TIGR00229">
    <property type="entry name" value="sensory_box"/>
    <property type="match status" value="1"/>
</dbReference>
<evidence type="ECO:0000313" key="16">
    <source>
        <dbReference type="Proteomes" id="UP000294832"/>
    </source>
</evidence>
<evidence type="ECO:0000256" key="1">
    <source>
        <dbReference type="ARBA" id="ARBA00004429"/>
    </source>
</evidence>
<keyword evidence="6 12" id="KW-0812">Transmembrane</keyword>
<keyword evidence="16" id="KW-1185">Reference proteome</keyword>
<dbReference type="GO" id="GO:0005886">
    <property type="term" value="C:plasma membrane"/>
    <property type="evidence" value="ECO:0007669"/>
    <property type="project" value="UniProtKB-SubCell"/>
</dbReference>
<dbReference type="InterPro" id="IPR001610">
    <property type="entry name" value="PAC"/>
</dbReference>
<feature type="domain" description="Methyl-accepting transducer" evidence="13">
    <location>
        <begin position="245"/>
        <end position="481"/>
    </location>
</feature>
<dbReference type="InterPro" id="IPR004089">
    <property type="entry name" value="MCPsignal_dom"/>
</dbReference>
<dbReference type="InterPro" id="IPR000014">
    <property type="entry name" value="PAS"/>
</dbReference>
<dbReference type="PROSITE" id="PS50112">
    <property type="entry name" value="PAS"/>
    <property type="match status" value="1"/>
</dbReference>
<keyword evidence="4" id="KW-0145">Chemotaxis</keyword>
<keyword evidence="8 12" id="KW-0472">Membrane</keyword>
<evidence type="ECO:0000256" key="8">
    <source>
        <dbReference type="ARBA" id="ARBA00023136"/>
    </source>
</evidence>
<dbReference type="EMBL" id="SLWF01000015">
    <property type="protein sequence ID" value="TCN83364.1"/>
    <property type="molecule type" value="Genomic_DNA"/>
</dbReference>
<dbReference type="Pfam" id="PF00015">
    <property type="entry name" value="MCPsignal"/>
    <property type="match status" value="1"/>
</dbReference>
<dbReference type="RefSeq" id="WP_133039210.1">
    <property type="nucleotide sequence ID" value="NZ_SLWF01000015.1"/>
</dbReference>